<reference evidence="3" key="2">
    <citation type="submission" date="2014-05" db="EMBL/GenBank/DDBJ databases">
        <title>Draft genome sequence of Virgibacillus massiliensis Vm-5.</title>
        <authorList>
            <person name="Khelaifia S."/>
            <person name="Croce O."/>
            <person name="Lagier J.C."/>
            <person name="Raoult D."/>
        </authorList>
    </citation>
    <scope>NUCLEOTIDE SEQUENCE [LARGE SCALE GENOMIC DNA]</scope>
    <source>
        <strain evidence="3">Vm-5</strain>
    </source>
</reference>
<dbReference type="STRING" id="1462526.BN990_03046"/>
<proteinExistence type="predicted"/>
<dbReference type="Proteomes" id="UP000028875">
    <property type="component" value="Unassembled WGS sequence"/>
</dbReference>
<sequence length="184" mass="21157">MNCWKSINLTKEFGRNRLYLVSLLVALIAFIFLYVSLTMAQGTNDVNESGIIPFLLSLVLLPTIHSCMHILPLILMNKRIKIVFKLRHKIFPVFYYYTKYHLTKKAYFIVKLAPTVLLTIPGVVASFYFTAYSVYILLLTSVNIGIAVIDILFIAYLWNAPKRSLIENREDGNGFDILVRAHQH</sequence>
<feature type="transmembrane region" description="Helical" evidence="1">
    <location>
        <begin position="108"/>
        <end position="129"/>
    </location>
</feature>
<dbReference type="Pfam" id="PF11667">
    <property type="entry name" value="DUF3267"/>
    <property type="match status" value="1"/>
</dbReference>
<protein>
    <recommendedName>
        <fullName evidence="4">DUF3267 domain-containing protein</fullName>
    </recommendedName>
</protein>
<gene>
    <name evidence="2" type="ORF">BN990_03046</name>
</gene>
<dbReference type="AlphaFoldDB" id="A0A024QDY7"/>
<dbReference type="EMBL" id="CCDP010000002">
    <property type="protein sequence ID" value="CDQ40719.1"/>
    <property type="molecule type" value="Genomic_DNA"/>
</dbReference>
<feature type="transmembrane region" description="Helical" evidence="1">
    <location>
        <begin position="135"/>
        <end position="158"/>
    </location>
</feature>
<comment type="caution">
    <text evidence="2">The sequence shown here is derived from an EMBL/GenBank/DDBJ whole genome shotgun (WGS) entry which is preliminary data.</text>
</comment>
<feature type="transmembrane region" description="Helical" evidence="1">
    <location>
        <begin position="18"/>
        <end position="39"/>
    </location>
</feature>
<keyword evidence="1" id="KW-1133">Transmembrane helix</keyword>
<keyword evidence="3" id="KW-1185">Reference proteome</keyword>
<evidence type="ECO:0000313" key="2">
    <source>
        <dbReference type="EMBL" id="CDQ40719.1"/>
    </source>
</evidence>
<name>A0A024QDY7_9BACI</name>
<evidence type="ECO:0008006" key="4">
    <source>
        <dbReference type="Google" id="ProtNLM"/>
    </source>
</evidence>
<evidence type="ECO:0000313" key="3">
    <source>
        <dbReference type="Proteomes" id="UP000028875"/>
    </source>
</evidence>
<evidence type="ECO:0000256" key="1">
    <source>
        <dbReference type="SAM" id="Phobius"/>
    </source>
</evidence>
<keyword evidence="1" id="KW-0472">Membrane</keyword>
<reference evidence="2 3" key="1">
    <citation type="submission" date="2014-03" db="EMBL/GenBank/DDBJ databases">
        <authorList>
            <person name="Urmite Genomes U."/>
        </authorList>
    </citation>
    <scope>NUCLEOTIDE SEQUENCE [LARGE SCALE GENOMIC DNA]</scope>
    <source>
        <strain evidence="2 3">Vm-5</strain>
    </source>
</reference>
<organism evidence="2 3">
    <name type="scientific">Virgibacillus massiliensis</name>
    <dbReference type="NCBI Taxonomy" id="1462526"/>
    <lineage>
        <taxon>Bacteria</taxon>
        <taxon>Bacillati</taxon>
        <taxon>Bacillota</taxon>
        <taxon>Bacilli</taxon>
        <taxon>Bacillales</taxon>
        <taxon>Bacillaceae</taxon>
        <taxon>Virgibacillus</taxon>
    </lineage>
</organism>
<dbReference type="RefSeq" id="WP_021292204.1">
    <property type="nucleotide sequence ID" value="NZ_BNER01000006.1"/>
</dbReference>
<accession>A0A024QDY7</accession>
<feature type="transmembrane region" description="Helical" evidence="1">
    <location>
        <begin position="51"/>
        <end position="75"/>
    </location>
</feature>
<dbReference type="eggNOG" id="ENOG502ZR52">
    <property type="taxonomic scope" value="Bacteria"/>
</dbReference>
<dbReference type="InterPro" id="IPR021683">
    <property type="entry name" value="DUF3267"/>
</dbReference>
<keyword evidence="1" id="KW-0812">Transmembrane</keyword>
<dbReference type="OrthoDB" id="2360495at2"/>